<dbReference type="EMBL" id="LHXR01000101">
    <property type="protein sequence ID" value="KXA96179.1"/>
    <property type="molecule type" value="Genomic_DNA"/>
</dbReference>
<dbReference type="InterPro" id="IPR026002">
    <property type="entry name" value="ATC_hydrolase-like"/>
</dbReference>
<evidence type="ECO:0000256" key="1">
    <source>
        <dbReference type="SAM" id="MobiDB-lite"/>
    </source>
</evidence>
<evidence type="ECO:0008006" key="4">
    <source>
        <dbReference type="Google" id="ProtNLM"/>
    </source>
</evidence>
<dbReference type="Pfam" id="PF14196">
    <property type="entry name" value="ATC_hydrolase"/>
    <property type="match status" value="1"/>
</dbReference>
<protein>
    <recommendedName>
        <fullName evidence="4">L-2-amino-thiazoline-4-carboxylic acid hydrolase</fullName>
    </recommendedName>
</protein>
<proteinExistence type="predicted"/>
<dbReference type="Proteomes" id="UP000070463">
    <property type="component" value="Unassembled WGS sequence"/>
</dbReference>
<keyword evidence="3" id="KW-1185">Reference proteome</keyword>
<feature type="region of interest" description="Disordered" evidence="1">
    <location>
        <begin position="1"/>
        <end position="27"/>
    </location>
</feature>
<sequence>MVDLNEVSEEEIEKACEKSLEEEDVTKPELGPEQILNALMGIEHMAHFEWREAALEACPDVDPQELVEKYWEIVGRDTADSYVTMLDKTEPTFVRDVANSIAFSSVAMGEDAKVIKGRSDLEYYVRWDRCPWYEYGRRYDAVEEDLPGCDKWCEVVIERINKYFGTNIKFETLKAHPLGDDCCLRRIWSEENPAEKYKEWETPIEP</sequence>
<dbReference type="AlphaFoldDB" id="A0A133UPT0"/>
<comment type="caution">
    <text evidence="2">The sequence shown here is derived from an EMBL/GenBank/DDBJ whole genome shotgun (WGS) entry which is preliminary data.</text>
</comment>
<organism evidence="2 3">
    <name type="scientific">candidate division MSBL1 archaeon SCGC-AAA259I09</name>
    <dbReference type="NCBI Taxonomy" id="1698267"/>
    <lineage>
        <taxon>Archaea</taxon>
        <taxon>Methanobacteriati</taxon>
        <taxon>Methanobacteriota</taxon>
        <taxon>candidate division MSBL1</taxon>
    </lineage>
</organism>
<evidence type="ECO:0000313" key="3">
    <source>
        <dbReference type="Proteomes" id="UP000070463"/>
    </source>
</evidence>
<accession>A0A133UPT0</accession>
<reference evidence="2 3" key="1">
    <citation type="journal article" date="2016" name="Sci. Rep.">
        <title>Metabolic traits of an uncultured archaeal lineage -MSBL1- from brine pools of the Red Sea.</title>
        <authorList>
            <person name="Mwirichia R."/>
            <person name="Alam I."/>
            <person name="Rashid M."/>
            <person name="Vinu M."/>
            <person name="Ba-Alawi W."/>
            <person name="Anthony Kamau A."/>
            <person name="Kamanda Ngugi D."/>
            <person name="Goker M."/>
            <person name="Klenk H.P."/>
            <person name="Bajic V."/>
            <person name="Stingl U."/>
        </authorList>
    </citation>
    <scope>NUCLEOTIDE SEQUENCE [LARGE SCALE GENOMIC DNA]</scope>
    <source>
        <strain evidence="2">SCGC-AAA259I09</strain>
    </source>
</reference>
<name>A0A133UPT0_9EURY</name>
<evidence type="ECO:0000313" key="2">
    <source>
        <dbReference type="EMBL" id="KXA96179.1"/>
    </source>
</evidence>
<feature type="compositionally biased region" description="Acidic residues" evidence="1">
    <location>
        <begin position="1"/>
        <end position="12"/>
    </location>
</feature>
<gene>
    <name evidence="2" type="ORF">AKJ37_05860</name>
</gene>